<dbReference type="PANTHER" id="PTHR30154">
    <property type="entry name" value="LEUCINE-RESPONSIVE REGULATORY PROTEIN"/>
    <property type="match status" value="1"/>
</dbReference>
<keyword evidence="6" id="KW-1185">Reference proteome</keyword>
<dbReference type="Gene3D" id="1.10.10.10">
    <property type="entry name" value="Winged helix-like DNA-binding domain superfamily/Winged helix DNA-binding domain"/>
    <property type="match status" value="1"/>
</dbReference>
<dbReference type="Pfam" id="PF01037">
    <property type="entry name" value="AsnC_trans_reg"/>
    <property type="match status" value="1"/>
</dbReference>
<dbReference type="PRINTS" id="PR00033">
    <property type="entry name" value="HTHASNC"/>
</dbReference>
<evidence type="ECO:0000259" key="4">
    <source>
        <dbReference type="PROSITE" id="PS50956"/>
    </source>
</evidence>
<dbReference type="SMART" id="SM00344">
    <property type="entry name" value="HTH_ASNC"/>
    <property type="match status" value="1"/>
</dbReference>
<dbReference type="InterPro" id="IPR011008">
    <property type="entry name" value="Dimeric_a/b-barrel"/>
</dbReference>
<dbReference type="OrthoDB" id="3396933at2"/>
<evidence type="ECO:0000256" key="2">
    <source>
        <dbReference type="ARBA" id="ARBA00023125"/>
    </source>
</evidence>
<evidence type="ECO:0000313" key="5">
    <source>
        <dbReference type="EMBL" id="RJT89180.1"/>
    </source>
</evidence>
<dbReference type="GO" id="GO:0043565">
    <property type="term" value="F:sequence-specific DNA binding"/>
    <property type="evidence" value="ECO:0007669"/>
    <property type="project" value="InterPro"/>
</dbReference>
<dbReference type="Gene3D" id="3.30.70.920">
    <property type="match status" value="1"/>
</dbReference>
<dbReference type="InterPro" id="IPR019887">
    <property type="entry name" value="Tscrpt_reg_AsnC/Lrp_C"/>
</dbReference>
<dbReference type="Pfam" id="PF13412">
    <property type="entry name" value="HTH_24"/>
    <property type="match status" value="1"/>
</dbReference>
<dbReference type="InterPro" id="IPR036388">
    <property type="entry name" value="WH-like_DNA-bd_sf"/>
</dbReference>
<dbReference type="GO" id="GO:0005829">
    <property type="term" value="C:cytosol"/>
    <property type="evidence" value="ECO:0007669"/>
    <property type="project" value="TreeGrafter"/>
</dbReference>
<dbReference type="InterPro" id="IPR019888">
    <property type="entry name" value="Tscrpt_reg_AsnC-like"/>
</dbReference>
<dbReference type="PANTHER" id="PTHR30154:SF34">
    <property type="entry name" value="TRANSCRIPTIONAL REGULATOR AZLB"/>
    <property type="match status" value="1"/>
</dbReference>
<dbReference type="AlphaFoldDB" id="A0A3A5MG92"/>
<gene>
    <name evidence="5" type="ORF">D6T64_07925</name>
</gene>
<keyword evidence="2" id="KW-0238">DNA-binding</keyword>
<dbReference type="SUPFAM" id="SSF54909">
    <property type="entry name" value="Dimeric alpha+beta barrel"/>
    <property type="match status" value="1"/>
</dbReference>
<dbReference type="EMBL" id="QZVS01000076">
    <property type="protein sequence ID" value="RJT89180.1"/>
    <property type="molecule type" value="Genomic_DNA"/>
</dbReference>
<proteinExistence type="predicted"/>
<organism evidence="5 6">
    <name type="scientific">Cryobacterium melibiosiphilum</name>
    <dbReference type="NCBI Taxonomy" id="995039"/>
    <lineage>
        <taxon>Bacteria</taxon>
        <taxon>Bacillati</taxon>
        <taxon>Actinomycetota</taxon>
        <taxon>Actinomycetes</taxon>
        <taxon>Micrococcales</taxon>
        <taxon>Microbacteriaceae</taxon>
        <taxon>Cryobacterium</taxon>
    </lineage>
</organism>
<dbReference type="InterPro" id="IPR000485">
    <property type="entry name" value="AsnC-type_HTH_dom"/>
</dbReference>
<evidence type="ECO:0000313" key="6">
    <source>
        <dbReference type="Proteomes" id="UP000272015"/>
    </source>
</evidence>
<sequence length="166" mass="17711">MTQQPGSAAQPTPVLDSVDRHLIALLSHDARLSIRALATEVHISRTSAHTRVQNLVQMGVITGFGARIDRKALGLHVSAIVVVKIGAVSWSEIAERLADLPFVESAQAVSGDIDIILTVSAPDHEQLGQAILRDIHSMPGVLSTRSHVILEEIVGHPPGTVPDAWP</sequence>
<dbReference type="SUPFAM" id="SSF46785">
    <property type="entry name" value="Winged helix' DNA-binding domain"/>
    <property type="match status" value="1"/>
</dbReference>
<dbReference type="InterPro" id="IPR036390">
    <property type="entry name" value="WH_DNA-bd_sf"/>
</dbReference>
<protein>
    <submittedName>
        <fullName evidence="5">Lrp/AsnC family transcriptional regulator</fullName>
    </submittedName>
</protein>
<name>A0A3A5MG92_9MICO</name>
<dbReference type="RefSeq" id="WP_119973936.1">
    <property type="nucleotide sequence ID" value="NZ_JBHSQA010000018.1"/>
</dbReference>
<feature type="domain" description="HTH asnC-type" evidence="4">
    <location>
        <begin position="15"/>
        <end position="76"/>
    </location>
</feature>
<dbReference type="PROSITE" id="PS50956">
    <property type="entry name" value="HTH_ASNC_2"/>
    <property type="match status" value="1"/>
</dbReference>
<comment type="caution">
    <text evidence="5">The sequence shown here is derived from an EMBL/GenBank/DDBJ whole genome shotgun (WGS) entry which is preliminary data.</text>
</comment>
<dbReference type="GO" id="GO:0043200">
    <property type="term" value="P:response to amino acid"/>
    <property type="evidence" value="ECO:0007669"/>
    <property type="project" value="TreeGrafter"/>
</dbReference>
<dbReference type="Proteomes" id="UP000272015">
    <property type="component" value="Unassembled WGS sequence"/>
</dbReference>
<keyword evidence="1" id="KW-0805">Transcription regulation</keyword>
<evidence type="ECO:0000256" key="3">
    <source>
        <dbReference type="ARBA" id="ARBA00023163"/>
    </source>
</evidence>
<keyword evidence="3" id="KW-0804">Transcription</keyword>
<reference evidence="5 6" key="1">
    <citation type="submission" date="2018-09" db="EMBL/GenBank/DDBJ databases">
        <title>Novel species of Cryobacterium.</title>
        <authorList>
            <person name="Liu Q."/>
            <person name="Xin Y.-H."/>
        </authorList>
    </citation>
    <scope>NUCLEOTIDE SEQUENCE [LARGE SCALE GENOMIC DNA]</scope>
    <source>
        <strain evidence="5 6">Hh39</strain>
    </source>
</reference>
<evidence type="ECO:0000256" key="1">
    <source>
        <dbReference type="ARBA" id="ARBA00023015"/>
    </source>
</evidence>
<accession>A0A3A5MG92</accession>